<dbReference type="SUPFAM" id="SSF52540">
    <property type="entry name" value="P-loop containing nucleoside triphosphate hydrolases"/>
    <property type="match status" value="1"/>
</dbReference>
<dbReference type="Gene3D" id="3.40.50.300">
    <property type="entry name" value="P-loop containing nucleotide triphosphate hydrolases"/>
    <property type="match status" value="1"/>
</dbReference>
<feature type="transmembrane region" description="Helical" evidence="10">
    <location>
        <begin position="662"/>
        <end position="686"/>
    </location>
</feature>
<evidence type="ECO:0000256" key="6">
    <source>
        <dbReference type="ARBA" id="ARBA00022840"/>
    </source>
</evidence>
<sequence length="888" mass="100065">MSSVTESCSRGSVVSFHDLSYVVNVRKFPWSCPTRLVVLSNLSGIVTPGMNAIMGPTGCGKSTLLDALAGRKDPQKLTGYVLLDGWRQPANVHRHMCGYVVQDNVAINMLTVRENIAFSAALRLPRELRAHERRAKVSSVIDELGLTLVADRLLGTEYSRGVSGGERKRTCIGIELVKDPLVLFLDEPTTGLDAYTAGSVMKTLRRLADAGRTIVFSIHQPKYSIYRLFDRLTLISDGKMIYHGLSGQAPIDYFSRLGYFLEGYNNPADFLMDTLHGEVNATEDELSVPDKDRKQPLRDHVVQRFVLLWRRSDMFRRLQTLLNEIAGNYEVISTAHSIPKRTTHLRPRSSMTKPVCRSISPRSLDDPPTSPMPRRSSAFKSSVSSPVADVRISSDQRLLSEFRASGAGLDNSFIGTPPTSPFHGDIPVSGHSDRLIFSPLDHHNPWNETSPSLGDLQTNSYDDELLVHRSRHPLFSERGQLPFWETTASHAPSQVELTSPVEIEHVWSPSESRDPFGKQPLHSLGLFYHPEFSCNKTFTHVLTEAHSNRNYVDKFRDCPYTASFEQQLVWLCYRQFLSMVRDYKTMLAHFVVQLVISLFLGIIYYKLDRSTESGIQNRSGLFFLACVQLLFINSSMIDSFLRDRAIFRHQSAAGFYRISAYLFAKIITEVLPVKALPALLFMPITYMMAGLRWNLRAFLFWELTLTLLTICASGIAFSVSTMVTDFRIGATLLSMFFVLMMITSGFLINVLSLGVWLSWLRYLSILRLAISTLLINEVMDVLFCPLNHNETVAFTPSMNLPTQVTATLSSSGLAQLTSTEAFWPRNISASSRSAFGSDCVYGQQYLETQAIDYSSQWAVWQNELGIFGIFVLALINAYIYLRFMKKYK</sequence>
<feature type="transmembrane region" description="Helical" evidence="10">
    <location>
        <begin position="587"/>
        <end position="607"/>
    </location>
</feature>
<evidence type="ECO:0000256" key="9">
    <source>
        <dbReference type="SAM" id="MobiDB-lite"/>
    </source>
</evidence>
<keyword evidence="4 10" id="KW-0812">Transmembrane</keyword>
<evidence type="ECO:0000259" key="11">
    <source>
        <dbReference type="PROSITE" id="PS50893"/>
    </source>
</evidence>
<dbReference type="SMART" id="SM00382">
    <property type="entry name" value="AAA"/>
    <property type="match status" value="1"/>
</dbReference>
<evidence type="ECO:0000256" key="10">
    <source>
        <dbReference type="SAM" id="Phobius"/>
    </source>
</evidence>
<dbReference type="GO" id="GO:0140359">
    <property type="term" value="F:ABC-type transporter activity"/>
    <property type="evidence" value="ECO:0007669"/>
    <property type="project" value="InterPro"/>
</dbReference>
<gene>
    <name evidence="12" type="ORF">P879_00948</name>
</gene>
<dbReference type="OrthoDB" id="66620at2759"/>
<proteinExistence type="inferred from homology"/>
<dbReference type="Pfam" id="PF19055">
    <property type="entry name" value="ABC2_membrane_7"/>
    <property type="match status" value="1"/>
</dbReference>
<evidence type="ECO:0000256" key="7">
    <source>
        <dbReference type="ARBA" id="ARBA00022989"/>
    </source>
</evidence>
<dbReference type="PANTHER" id="PTHR48041:SF116">
    <property type="entry name" value="PROTEIN BROWN"/>
    <property type="match status" value="1"/>
</dbReference>
<dbReference type="InterPro" id="IPR013525">
    <property type="entry name" value="ABC2_TM"/>
</dbReference>
<dbReference type="PROSITE" id="PS50893">
    <property type="entry name" value="ABC_TRANSPORTER_2"/>
    <property type="match status" value="1"/>
</dbReference>
<reference evidence="12 13" key="1">
    <citation type="submission" date="2019-07" db="EMBL/GenBank/DDBJ databases">
        <title>Annotation for the trematode Paragonimus westermani.</title>
        <authorList>
            <person name="Choi Y.-J."/>
        </authorList>
    </citation>
    <scope>NUCLEOTIDE SEQUENCE [LARGE SCALE GENOMIC DNA]</scope>
    <source>
        <strain evidence="12">180907_Pwestermani</strain>
    </source>
</reference>
<feature type="transmembrane region" description="Helical" evidence="10">
    <location>
        <begin position="619"/>
        <end position="641"/>
    </location>
</feature>
<dbReference type="PANTHER" id="PTHR48041">
    <property type="entry name" value="ABC TRANSPORTER G FAMILY MEMBER 28"/>
    <property type="match status" value="1"/>
</dbReference>
<keyword evidence="8 10" id="KW-0472">Membrane</keyword>
<evidence type="ECO:0000256" key="1">
    <source>
        <dbReference type="ARBA" id="ARBA00004141"/>
    </source>
</evidence>
<dbReference type="FunFam" id="3.40.50.300:FF:000622">
    <property type="entry name" value="ATP-binding cassette sub-family G member 2"/>
    <property type="match status" value="1"/>
</dbReference>
<dbReference type="GO" id="GO:0008514">
    <property type="term" value="F:organic anion transmembrane transporter activity"/>
    <property type="evidence" value="ECO:0007669"/>
    <property type="project" value="UniProtKB-ARBA"/>
</dbReference>
<comment type="subcellular location">
    <subcellularLocation>
        <location evidence="1">Membrane</location>
        <topology evidence="1">Multi-pass membrane protein</topology>
    </subcellularLocation>
</comment>
<feature type="region of interest" description="Disordered" evidence="9">
    <location>
        <begin position="341"/>
        <end position="385"/>
    </location>
</feature>
<dbReference type="InterPro" id="IPR003593">
    <property type="entry name" value="AAA+_ATPase"/>
</dbReference>
<evidence type="ECO:0000256" key="8">
    <source>
        <dbReference type="ARBA" id="ARBA00023136"/>
    </source>
</evidence>
<keyword evidence="7 10" id="KW-1133">Transmembrane helix</keyword>
<dbReference type="Pfam" id="PF01061">
    <property type="entry name" value="ABC2_membrane"/>
    <property type="match status" value="1"/>
</dbReference>
<dbReference type="InterPro" id="IPR050352">
    <property type="entry name" value="ABCG_transporters"/>
</dbReference>
<dbReference type="GO" id="GO:0005524">
    <property type="term" value="F:ATP binding"/>
    <property type="evidence" value="ECO:0007669"/>
    <property type="project" value="UniProtKB-KW"/>
</dbReference>
<accession>A0A8T0DP97</accession>
<dbReference type="Proteomes" id="UP000699462">
    <property type="component" value="Unassembled WGS sequence"/>
</dbReference>
<dbReference type="Pfam" id="PF00005">
    <property type="entry name" value="ABC_tran"/>
    <property type="match status" value="1"/>
</dbReference>
<organism evidence="12 13">
    <name type="scientific">Paragonimus westermani</name>
    <dbReference type="NCBI Taxonomy" id="34504"/>
    <lineage>
        <taxon>Eukaryota</taxon>
        <taxon>Metazoa</taxon>
        <taxon>Spiralia</taxon>
        <taxon>Lophotrochozoa</taxon>
        <taxon>Platyhelminthes</taxon>
        <taxon>Trematoda</taxon>
        <taxon>Digenea</taxon>
        <taxon>Plagiorchiida</taxon>
        <taxon>Troglotremata</taxon>
        <taxon>Troglotrematidae</taxon>
        <taxon>Paragonimus</taxon>
    </lineage>
</organism>
<name>A0A8T0DP97_9TREM</name>
<keyword evidence="5" id="KW-0547">Nucleotide-binding</keyword>
<dbReference type="GO" id="GO:0016324">
    <property type="term" value="C:apical plasma membrane"/>
    <property type="evidence" value="ECO:0007669"/>
    <property type="project" value="UniProtKB-ARBA"/>
</dbReference>
<dbReference type="AlphaFoldDB" id="A0A8T0DP97"/>
<comment type="caution">
    <text evidence="12">The sequence shown here is derived from an EMBL/GenBank/DDBJ whole genome shotgun (WGS) entry which is preliminary data.</text>
</comment>
<feature type="transmembrane region" description="Helical" evidence="10">
    <location>
        <begin position="864"/>
        <end position="881"/>
    </location>
</feature>
<feature type="transmembrane region" description="Helical" evidence="10">
    <location>
        <begin position="698"/>
        <end position="720"/>
    </location>
</feature>
<keyword evidence="13" id="KW-1185">Reference proteome</keyword>
<evidence type="ECO:0000313" key="13">
    <source>
        <dbReference type="Proteomes" id="UP000699462"/>
    </source>
</evidence>
<feature type="transmembrane region" description="Helical" evidence="10">
    <location>
        <begin position="732"/>
        <end position="759"/>
    </location>
</feature>
<dbReference type="InterPro" id="IPR003439">
    <property type="entry name" value="ABC_transporter-like_ATP-bd"/>
</dbReference>
<evidence type="ECO:0000256" key="2">
    <source>
        <dbReference type="ARBA" id="ARBA00005814"/>
    </source>
</evidence>
<dbReference type="InterPro" id="IPR043926">
    <property type="entry name" value="ABCG_dom"/>
</dbReference>
<evidence type="ECO:0000256" key="4">
    <source>
        <dbReference type="ARBA" id="ARBA00022692"/>
    </source>
</evidence>
<evidence type="ECO:0000256" key="5">
    <source>
        <dbReference type="ARBA" id="ARBA00022741"/>
    </source>
</evidence>
<comment type="similarity">
    <text evidence="2">Belongs to the ABC transporter superfamily. ABCG family. Eye pigment precursor importer (TC 3.A.1.204) subfamily.</text>
</comment>
<feature type="domain" description="ABC transporter" evidence="11">
    <location>
        <begin position="14"/>
        <end position="262"/>
    </location>
</feature>
<dbReference type="InterPro" id="IPR027417">
    <property type="entry name" value="P-loop_NTPase"/>
</dbReference>
<protein>
    <recommendedName>
        <fullName evidence="11">ABC transporter domain-containing protein</fullName>
    </recommendedName>
</protein>
<dbReference type="GO" id="GO:0016887">
    <property type="term" value="F:ATP hydrolysis activity"/>
    <property type="evidence" value="ECO:0007669"/>
    <property type="project" value="InterPro"/>
</dbReference>
<dbReference type="CDD" id="cd03213">
    <property type="entry name" value="ABCG_EPDR"/>
    <property type="match status" value="1"/>
</dbReference>
<keyword evidence="3" id="KW-0813">Transport</keyword>
<feature type="compositionally biased region" description="Low complexity" evidence="9">
    <location>
        <begin position="373"/>
        <end position="385"/>
    </location>
</feature>
<dbReference type="GO" id="GO:0015562">
    <property type="term" value="F:efflux transmembrane transporter activity"/>
    <property type="evidence" value="ECO:0007669"/>
    <property type="project" value="UniProtKB-ARBA"/>
</dbReference>
<evidence type="ECO:0000313" key="12">
    <source>
        <dbReference type="EMBL" id="KAF8569749.1"/>
    </source>
</evidence>
<evidence type="ECO:0000256" key="3">
    <source>
        <dbReference type="ARBA" id="ARBA00022448"/>
    </source>
</evidence>
<keyword evidence="6" id="KW-0067">ATP-binding</keyword>
<dbReference type="EMBL" id="JTDF01001622">
    <property type="protein sequence ID" value="KAF8569749.1"/>
    <property type="molecule type" value="Genomic_DNA"/>
</dbReference>